<reference evidence="2" key="1">
    <citation type="submission" date="2012-01" db="EMBL/GenBank/DDBJ databases">
        <authorList>
            <person name="Summers A.O."/>
            <person name="Wireman J."/>
        </authorList>
    </citation>
    <scope>NUCLEOTIDE SEQUENCE</scope>
    <source>
        <strain evidence="2">B76</strain>
        <plasmid evidence="2">pB76-81</plasmid>
    </source>
</reference>
<proteinExistence type="predicted"/>
<name>I3W0H7_PSESX</name>
<geneLocation type="plasmid" evidence="2">
    <name>pB76-81</name>
</geneLocation>
<feature type="domain" description="Effector protein HopAB E3 ubiquitin ligase" evidence="1">
    <location>
        <begin position="54"/>
        <end position="82"/>
    </location>
</feature>
<protein>
    <recommendedName>
        <fullName evidence="1">Effector protein HopAB E3 ubiquitin ligase domain-containing protein</fullName>
    </recommendedName>
</protein>
<dbReference type="AlphaFoldDB" id="I3W0H7"/>
<evidence type="ECO:0000313" key="2">
    <source>
        <dbReference type="EMBL" id="AFK89104.1"/>
    </source>
</evidence>
<dbReference type="Pfam" id="PF09046">
    <property type="entry name" value="AvrPtoB-E3_ubiq"/>
    <property type="match status" value="1"/>
</dbReference>
<dbReference type="Gene3D" id="3.30.40.110">
    <property type="entry name" value="AvrPtoB, C-terminal domain"/>
    <property type="match status" value="1"/>
</dbReference>
<organism evidence="2">
    <name type="scientific">Pseudomonas syringae</name>
    <dbReference type="NCBI Taxonomy" id="317"/>
    <lineage>
        <taxon>Bacteria</taxon>
        <taxon>Pseudomonadati</taxon>
        <taxon>Pseudomonadota</taxon>
        <taxon>Gammaproteobacteria</taxon>
        <taxon>Pseudomonadales</taxon>
        <taxon>Pseudomonadaceae</taxon>
        <taxon>Pseudomonas</taxon>
    </lineage>
</organism>
<dbReference type="EMBL" id="JQ418525">
    <property type="protein sequence ID" value="AFK89104.1"/>
    <property type="molecule type" value="Genomic_DNA"/>
</dbReference>
<accession>I3W0H7</accession>
<evidence type="ECO:0000259" key="1">
    <source>
        <dbReference type="Pfam" id="PF09046"/>
    </source>
</evidence>
<dbReference type="InterPro" id="IPR038448">
    <property type="entry name" value="HopAB_E3_ubiquit_lig_sf"/>
</dbReference>
<keyword evidence="2" id="KW-0614">Plasmid</keyword>
<sequence>MHPAITPCVIKPVATYAATTSNRAGKYLDGQFATLRLNSEHRPNVHGSEKSFSIFCLKPDHPQTRQALNAETIEQYAFKIVP</sequence>
<dbReference type="InterPro" id="IPR015133">
    <property type="entry name" value="E3_ubiquit_lig_AvrPtoB"/>
</dbReference>